<dbReference type="InterPro" id="IPR027417">
    <property type="entry name" value="P-loop_NTPase"/>
</dbReference>
<feature type="domain" description="KAP NTPase" evidence="1">
    <location>
        <begin position="14"/>
        <end position="95"/>
    </location>
</feature>
<dbReference type="SUPFAM" id="SSF52540">
    <property type="entry name" value="P-loop containing nucleoside triphosphate hydrolases"/>
    <property type="match status" value="1"/>
</dbReference>
<evidence type="ECO:0000313" key="3">
    <source>
        <dbReference type="Proteomes" id="UP000522590"/>
    </source>
</evidence>
<comment type="caution">
    <text evidence="2">The sequence shown here is derived from an EMBL/GenBank/DDBJ whole genome shotgun (WGS) entry which is preliminary data.</text>
</comment>
<sequence>MLPKADLFPDPNLPIIETLNDHANSDTPRDYSLLVDGPWGTGKTYLIKKFIEGRGAKEEDRPLYISLYGIKDVEELDSEILTSLYPRLNGKGARLASFVGRTLLKNVRIDLDDFKKGLTAGGGGIEIGGLKLIETSPKGRIIIFDDLERCAIPPGVLLGHIHQLIDDGKNRVILVANETEIAQDDSAALSEYKKAKEKTVGFSLTVQSDFNGAFSAFVSEMSDPTYRLFLDDAKLRIAELPVHTSKINLRVLKRAITAFEILFSSIDKNLKKKEYWLGIRDIFVHVYMAFILTREDHVSIEVLNKEALQEERRYTYFSSRRREPTIATPLSDAMRQVCERYTFDFLKASAISFPVLHDLVCHNHVNAEALNADLSKHSSFKPPISWPAWRRLYTYWDLAPDEFVSALDSFKEDFSKRVYVSIDDILHSFSVYLQMRERMQEGFPLDGEMSQFTSYVDDVIRSNPELLNCSIDSSYNNENCSSSMLGYQSEERGQFSTEFAHAKEMLFSKIRNGKVSRIAKNAEDFFDKTKNNPDLFDELLVSNASRKAPYAKIPILAEIDYKLFSRHLVDLHPLIRKRFLATLFNRHDLTRNSNDEKMQKEKVWLYSVRTEMIDLFEKESIQILKDSYIQAVKHWIDPCLPQIE</sequence>
<gene>
    <name evidence="2" type="ORF">HUK81_11265</name>
</gene>
<dbReference type="EMBL" id="JABXXS010000024">
    <property type="protein sequence ID" value="NVN37512.1"/>
    <property type="molecule type" value="Genomic_DNA"/>
</dbReference>
<protein>
    <recommendedName>
        <fullName evidence="1">KAP NTPase domain-containing protein</fullName>
    </recommendedName>
</protein>
<dbReference type="Proteomes" id="UP000522590">
    <property type="component" value="Unassembled WGS sequence"/>
</dbReference>
<proteinExistence type="predicted"/>
<dbReference type="InterPro" id="IPR011646">
    <property type="entry name" value="KAP_P-loop"/>
</dbReference>
<dbReference type="Pfam" id="PF07693">
    <property type="entry name" value="KAP_NTPase"/>
    <property type="match status" value="2"/>
</dbReference>
<accession>A0A850P6S9</accession>
<feature type="domain" description="KAP NTPase" evidence="1">
    <location>
        <begin position="141"/>
        <end position="262"/>
    </location>
</feature>
<organism evidence="2 3">
    <name type="scientific">Komagataeibacter swingsii</name>
    <dbReference type="NCBI Taxonomy" id="215220"/>
    <lineage>
        <taxon>Bacteria</taxon>
        <taxon>Pseudomonadati</taxon>
        <taxon>Pseudomonadota</taxon>
        <taxon>Alphaproteobacteria</taxon>
        <taxon>Acetobacterales</taxon>
        <taxon>Acetobacteraceae</taxon>
        <taxon>Komagataeibacter</taxon>
    </lineage>
</organism>
<evidence type="ECO:0000313" key="2">
    <source>
        <dbReference type="EMBL" id="NVN37512.1"/>
    </source>
</evidence>
<reference evidence="2 3" key="1">
    <citation type="submission" date="2020-06" db="EMBL/GenBank/DDBJ databases">
        <title>Description of novel acetic acid bacteria.</title>
        <authorList>
            <person name="Sombolestani A."/>
        </authorList>
    </citation>
    <scope>NUCLEOTIDE SEQUENCE [LARGE SCALE GENOMIC DNA]</scope>
    <source>
        <strain evidence="2 3">LMG 25</strain>
    </source>
</reference>
<evidence type="ECO:0000259" key="1">
    <source>
        <dbReference type="Pfam" id="PF07693"/>
    </source>
</evidence>
<dbReference type="RefSeq" id="WP_176643417.1">
    <property type="nucleotide sequence ID" value="NZ_JABXXS010000024.1"/>
</dbReference>
<dbReference type="Gene3D" id="3.40.50.300">
    <property type="entry name" value="P-loop containing nucleotide triphosphate hydrolases"/>
    <property type="match status" value="1"/>
</dbReference>
<name>A0A850P6S9_9PROT</name>
<dbReference type="AlphaFoldDB" id="A0A850P6S9"/>